<dbReference type="Pfam" id="PF02482">
    <property type="entry name" value="Ribosomal_S30AE"/>
    <property type="match status" value="1"/>
</dbReference>
<reference evidence="1" key="1">
    <citation type="journal article" date="2014" name="Int. J. Syst. Evol. Microbiol.">
        <title>Complete genome sequence of Corynebacterium casei LMG S-19264T (=DSM 44701T), isolated from a smear-ripened cheese.</title>
        <authorList>
            <consortium name="US DOE Joint Genome Institute (JGI-PGF)"/>
            <person name="Walter F."/>
            <person name="Albersmeier A."/>
            <person name="Kalinowski J."/>
            <person name="Ruckert C."/>
        </authorList>
    </citation>
    <scope>NUCLEOTIDE SEQUENCE</scope>
    <source>
        <strain evidence="1">CGMCC 1.12924</strain>
    </source>
</reference>
<proteinExistence type="predicted"/>
<protein>
    <recommendedName>
        <fullName evidence="3">Ribosomal subunit interface protein</fullName>
    </recommendedName>
</protein>
<name>A0A8J2V814_9FLAO</name>
<evidence type="ECO:0000313" key="1">
    <source>
        <dbReference type="EMBL" id="GGD82519.1"/>
    </source>
</evidence>
<reference evidence="1" key="2">
    <citation type="submission" date="2020-09" db="EMBL/GenBank/DDBJ databases">
        <authorList>
            <person name="Sun Q."/>
            <person name="Zhou Y."/>
        </authorList>
    </citation>
    <scope>NUCLEOTIDE SEQUENCE</scope>
    <source>
        <strain evidence="1">CGMCC 1.12924</strain>
    </source>
</reference>
<gene>
    <name evidence="1" type="ORF">GCM10011312_03430</name>
</gene>
<dbReference type="InterPro" id="IPR003489">
    <property type="entry name" value="RHF/RaiA"/>
</dbReference>
<accession>A0A8J2V814</accession>
<keyword evidence="2" id="KW-1185">Reference proteome</keyword>
<dbReference type="RefSeq" id="WP_188438832.1">
    <property type="nucleotide sequence ID" value="NZ_BMGK01000001.1"/>
</dbReference>
<dbReference type="EMBL" id="BMGK01000001">
    <property type="protein sequence ID" value="GGD82519.1"/>
    <property type="molecule type" value="Genomic_DNA"/>
</dbReference>
<sequence>MQIQINSDNNIVIDKRKKEYFSSMIEKSLNRFDGITRIEVHLSDENSEKSGTDDKRCLLEVRMNNRQPIVVTNQSDTLEKSISGSLDKIKSKIDTILGKLRNS</sequence>
<dbReference type="AlphaFoldDB" id="A0A8J2V814"/>
<comment type="caution">
    <text evidence="1">The sequence shown here is derived from an EMBL/GenBank/DDBJ whole genome shotgun (WGS) entry which is preliminary data.</text>
</comment>
<dbReference type="SUPFAM" id="SSF69754">
    <property type="entry name" value="Ribosome binding protein Y (YfiA homologue)"/>
    <property type="match status" value="1"/>
</dbReference>
<evidence type="ECO:0008006" key="3">
    <source>
        <dbReference type="Google" id="ProtNLM"/>
    </source>
</evidence>
<evidence type="ECO:0000313" key="2">
    <source>
        <dbReference type="Proteomes" id="UP000652231"/>
    </source>
</evidence>
<dbReference type="Gene3D" id="3.30.160.100">
    <property type="entry name" value="Ribosome hibernation promotion factor-like"/>
    <property type="match status" value="1"/>
</dbReference>
<organism evidence="1 2">
    <name type="scientific">Planktosalinus lacus</name>
    <dbReference type="NCBI Taxonomy" id="1526573"/>
    <lineage>
        <taxon>Bacteria</taxon>
        <taxon>Pseudomonadati</taxon>
        <taxon>Bacteroidota</taxon>
        <taxon>Flavobacteriia</taxon>
        <taxon>Flavobacteriales</taxon>
        <taxon>Flavobacteriaceae</taxon>
        <taxon>Planktosalinus</taxon>
    </lineage>
</organism>
<dbReference type="InterPro" id="IPR036567">
    <property type="entry name" value="RHF-like"/>
</dbReference>
<dbReference type="Proteomes" id="UP000652231">
    <property type="component" value="Unassembled WGS sequence"/>
</dbReference>